<dbReference type="Proteomes" id="UP000324222">
    <property type="component" value="Unassembled WGS sequence"/>
</dbReference>
<dbReference type="EMBL" id="VSRR010000669">
    <property type="protein sequence ID" value="MPC18311.1"/>
    <property type="molecule type" value="Genomic_DNA"/>
</dbReference>
<sequence length="99" mass="10380">MALRRKGPDAGLCGPLTALHHHGPTRTAQWHKGSTSAGRDHFQDLEINFASGYHVRTAPGDSLSAGVTAHKEMKRSLCAARGSGPAAGPKWEIVGCPAV</sequence>
<organism evidence="2 3">
    <name type="scientific">Portunus trituberculatus</name>
    <name type="common">Swimming crab</name>
    <name type="synonym">Neptunus trituberculatus</name>
    <dbReference type="NCBI Taxonomy" id="210409"/>
    <lineage>
        <taxon>Eukaryota</taxon>
        <taxon>Metazoa</taxon>
        <taxon>Ecdysozoa</taxon>
        <taxon>Arthropoda</taxon>
        <taxon>Crustacea</taxon>
        <taxon>Multicrustacea</taxon>
        <taxon>Malacostraca</taxon>
        <taxon>Eumalacostraca</taxon>
        <taxon>Eucarida</taxon>
        <taxon>Decapoda</taxon>
        <taxon>Pleocyemata</taxon>
        <taxon>Brachyura</taxon>
        <taxon>Eubrachyura</taxon>
        <taxon>Portunoidea</taxon>
        <taxon>Portunidae</taxon>
        <taxon>Portuninae</taxon>
        <taxon>Portunus</taxon>
    </lineage>
</organism>
<feature type="compositionally biased region" description="Polar residues" evidence="1">
    <location>
        <begin position="26"/>
        <end position="37"/>
    </location>
</feature>
<feature type="region of interest" description="Disordered" evidence="1">
    <location>
        <begin position="1"/>
        <end position="37"/>
    </location>
</feature>
<keyword evidence="3" id="KW-1185">Reference proteome</keyword>
<evidence type="ECO:0000313" key="3">
    <source>
        <dbReference type="Proteomes" id="UP000324222"/>
    </source>
</evidence>
<comment type="caution">
    <text evidence="2">The sequence shown here is derived from an EMBL/GenBank/DDBJ whole genome shotgun (WGS) entry which is preliminary data.</text>
</comment>
<evidence type="ECO:0000256" key="1">
    <source>
        <dbReference type="SAM" id="MobiDB-lite"/>
    </source>
</evidence>
<protein>
    <submittedName>
        <fullName evidence="2">Uncharacterized protein</fullName>
    </submittedName>
</protein>
<gene>
    <name evidence="2" type="ORF">E2C01_011190</name>
</gene>
<reference evidence="2 3" key="1">
    <citation type="submission" date="2019-05" db="EMBL/GenBank/DDBJ databases">
        <title>Another draft genome of Portunus trituberculatus and its Hox gene families provides insights of decapod evolution.</title>
        <authorList>
            <person name="Jeong J.-H."/>
            <person name="Song I."/>
            <person name="Kim S."/>
            <person name="Choi T."/>
            <person name="Kim D."/>
            <person name="Ryu S."/>
            <person name="Kim W."/>
        </authorList>
    </citation>
    <scope>NUCLEOTIDE SEQUENCE [LARGE SCALE GENOMIC DNA]</scope>
    <source>
        <tissue evidence="2">Muscle</tissue>
    </source>
</reference>
<accession>A0A5B7DAG5</accession>
<proteinExistence type="predicted"/>
<dbReference type="AlphaFoldDB" id="A0A5B7DAG5"/>
<name>A0A5B7DAG5_PORTR</name>
<evidence type="ECO:0000313" key="2">
    <source>
        <dbReference type="EMBL" id="MPC18311.1"/>
    </source>
</evidence>